<evidence type="ECO:0000313" key="4">
    <source>
        <dbReference type="Proteomes" id="UP000049472"/>
    </source>
</evidence>
<evidence type="ECO:0000313" key="3">
    <source>
        <dbReference type="EMBL" id="TYL60895.1"/>
    </source>
</evidence>
<evidence type="ECO:0000313" key="2">
    <source>
        <dbReference type="EMBL" id="CRL42400.1"/>
    </source>
</evidence>
<evidence type="ECO:0000259" key="1">
    <source>
        <dbReference type="PROSITE" id="PS50206"/>
    </source>
</evidence>
<dbReference type="Pfam" id="PF00581">
    <property type="entry name" value="Rhodanese"/>
    <property type="match status" value="1"/>
</dbReference>
<reference evidence="2" key="1">
    <citation type="submission" date="2015-05" db="EMBL/GenBank/DDBJ databases">
        <authorList>
            <person name="Wang D.B."/>
            <person name="Wang M."/>
        </authorList>
    </citation>
    <scope>NUCLEOTIDE SEQUENCE [LARGE SCALE GENOMIC DNA]</scope>
    <source>
        <strain evidence="2">T1-815</strain>
    </source>
</reference>
<keyword evidence="4" id="KW-1185">Reference proteome</keyword>
<accession>A0A0M6WXL0</accession>
<sequence>MSTSISIKELKELDPSSYQIVDIRDAVEISHGAIPGALAMKTEEIETSDAIDRTKKTIICCSRGRFSVAAADEAGQEKEVHSCTEK</sequence>
<dbReference type="PROSITE" id="PS50206">
    <property type="entry name" value="RHODANESE_3"/>
    <property type="match status" value="1"/>
</dbReference>
<dbReference type="SUPFAM" id="SSF52821">
    <property type="entry name" value="Rhodanese/Cell cycle control phosphatase"/>
    <property type="match status" value="1"/>
</dbReference>
<dbReference type="InterPro" id="IPR001763">
    <property type="entry name" value="Rhodanese-like_dom"/>
</dbReference>
<organism evidence="2 4">
    <name type="scientific">Agathobacter rectalis</name>
    <dbReference type="NCBI Taxonomy" id="39491"/>
    <lineage>
        <taxon>Bacteria</taxon>
        <taxon>Bacillati</taxon>
        <taxon>Bacillota</taxon>
        <taxon>Clostridia</taxon>
        <taxon>Lachnospirales</taxon>
        <taxon>Lachnospiraceae</taxon>
        <taxon>Agathobacter</taxon>
    </lineage>
</organism>
<dbReference type="Proteomes" id="UP000324327">
    <property type="component" value="Unassembled WGS sequence"/>
</dbReference>
<protein>
    <recommendedName>
        <fullName evidence="1">Rhodanese domain-containing protein</fullName>
    </recommendedName>
</protein>
<dbReference type="AlphaFoldDB" id="A0A0M6WXL0"/>
<dbReference type="Proteomes" id="UP000049472">
    <property type="component" value="Unassembled WGS sequence"/>
</dbReference>
<reference evidence="3 5" key="4">
    <citation type="submission" date="2019-09" db="EMBL/GenBank/DDBJ databases">
        <title>Strain-level analysis of Eubacterium rectale using genomes from metagenomes.</title>
        <authorList>
            <person name="Karcher N."/>
            <person name="Segata N."/>
        </authorList>
    </citation>
    <scope>NUCLEOTIDE SEQUENCE [LARGE SCALE GENOMIC DNA]</scope>
    <source>
        <strain evidence="3 5">T3WBe13</strain>
    </source>
</reference>
<reference evidence="4" key="2">
    <citation type="submission" date="2015-05" db="EMBL/GenBank/DDBJ databases">
        <authorList>
            <consortium name="Pathogen Informatics"/>
        </authorList>
    </citation>
    <scope>NUCLEOTIDE SEQUENCE [LARGE SCALE GENOMIC DNA]</scope>
    <source>
        <strain evidence="4">T1-815</strain>
    </source>
</reference>
<evidence type="ECO:0000313" key="5">
    <source>
        <dbReference type="Proteomes" id="UP000324327"/>
    </source>
</evidence>
<gene>
    <name evidence="3" type="ORF">FYL31_04535</name>
    <name evidence="2" type="ORF">T1815_01671</name>
</gene>
<proteinExistence type="predicted"/>
<name>A0A0M6WXL0_9FIRM</name>
<dbReference type="InterPro" id="IPR036873">
    <property type="entry name" value="Rhodanese-like_dom_sf"/>
</dbReference>
<dbReference type="EMBL" id="VSTF01000003">
    <property type="protein sequence ID" value="TYL60895.1"/>
    <property type="molecule type" value="Genomic_DNA"/>
</dbReference>
<dbReference type="Gene3D" id="3.40.250.10">
    <property type="entry name" value="Rhodanese-like domain"/>
    <property type="match status" value="1"/>
</dbReference>
<dbReference type="EMBL" id="CVRQ01000069">
    <property type="protein sequence ID" value="CRL42400.1"/>
    <property type="molecule type" value="Genomic_DNA"/>
</dbReference>
<reference evidence="3 5" key="3">
    <citation type="submission" date="2019-08" db="EMBL/GenBank/DDBJ databases">
        <authorList>
            <person name="Duncan S."/>
            <person name="Walker A."/>
        </authorList>
    </citation>
    <scope>NUCLEOTIDE SEQUENCE [LARGE SCALE GENOMIC DNA]</scope>
    <source>
        <strain evidence="3 5">T3WBe13</strain>
    </source>
</reference>
<dbReference type="RefSeq" id="WP_055062812.1">
    <property type="nucleotide sequence ID" value="NZ_CVRQ01000069.1"/>
</dbReference>
<feature type="domain" description="Rhodanese" evidence="1">
    <location>
        <begin position="14"/>
        <end position="71"/>
    </location>
</feature>